<dbReference type="SUPFAM" id="SSF101801">
    <property type="entry name" value="Surface presentation of antigens (SPOA)"/>
    <property type="match status" value="1"/>
</dbReference>
<keyword evidence="11" id="KW-1185">Reference proteome</keyword>
<feature type="coiled-coil region" evidence="8">
    <location>
        <begin position="1"/>
        <end position="28"/>
    </location>
</feature>
<keyword evidence="5" id="KW-0145">Chemotaxis</keyword>
<dbReference type="EnsemblBacteria" id="ACI21617">
    <property type="protein sequence ID" value="ACI21617"/>
    <property type="gene ID" value="THEYE_A2080"/>
</dbReference>
<evidence type="ECO:0000259" key="9">
    <source>
        <dbReference type="Pfam" id="PF01052"/>
    </source>
</evidence>
<dbReference type="InterPro" id="IPR001543">
    <property type="entry name" value="FliN-like_C"/>
</dbReference>
<dbReference type="PANTHER" id="PTHR43484:SF1">
    <property type="entry name" value="FLAGELLAR MOTOR SWITCH PROTEIN FLIN"/>
    <property type="match status" value="1"/>
</dbReference>
<dbReference type="Pfam" id="PF01052">
    <property type="entry name" value="FliMN_C"/>
    <property type="match status" value="1"/>
</dbReference>
<dbReference type="InterPro" id="IPR001172">
    <property type="entry name" value="FliN_T3SS_HrcQb"/>
</dbReference>
<dbReference type="RefSeq" id="WP_012546327.1">
    <property type="nucleotide sequence ID" value="NC_011296.1"/>
</dbReference>
<dbReference type="InterPro" id="IPR012826">
    <property type="entry name" value="FliN"/>
</dbReference>
<evidence type="ECO:0000256" key="1">
    <source>
        <dbReference type="ARBA" id="ARBA00004413"/>
    </source>
</evidence>
<evidence type="ECO:0000256" key="2">
    <source>
        <dbReference type="ARBA" id="ARBA00009226"/>
    </source>
</evidence>
<dbReference type="GO" id="GO:0004721">
    <property type="term" value="F:phosphoprotein phosphatase activity"/>
    <property type="evidence" value="ECO:0000318"/>
    <property type="project" value="GO_Central"/>
</dbReference>
<dbReference type="InterPro" id="IPR036429">
    <property type="entry name" value="SpoA-like_sf"/>
</dbReference>
<dbReference type="InterPro" id="IPR051469">
    <property type="entry name" value="FliN/MopA/SpaO"/>
</dbReference>
<evidence type="ECO:0000313" key="10">
    <source>
        <dbReference type="EMBL" id="ACI21617.1"/>
    </source>
</evidence>
<dbReference type="eggNOG" id="COG1886">
    <property type="taxonomic scope" value="Bacteria"/>
</dbReference>
<dbReference type="PATRIC" id="fig|289376.4.peg.2028"/>
<organism evidence="10 11">
    <name type="scientific">Thermodesulfovibrio yellowstonii (strain ATCC 51303 / DSM 11347 / YP87)</name>
    <dbReference type="NCBI Taxonomy" id="289376"/>
    <lineage>
        <taxon>Bacteria</taxon>
        <taxon>Pseudomonadati</taxon>
        <taxon>Nitrospirota</taxon>
        <taxon>Thermodesulfovibrionia</taxon>
        <taxon>Thermodesulfovibrionales</taxon>
        <taxon>Thermodesulfovibrionaceae</taxon>
        <taxon>Thermodesulfovibrio</taxon>
    </lineage>
</organism>
<dbReference type="STRING" id="289376.THEYE_A2080"/>
<evidence type="ECO:0000256" key="3">
    <source>
        <dbReference type="ARBA" id="ARBA00021897"/>
    </source>
</evidence>
<evidence type="ECO:0000313" key="11">
    <source>
        <dbReference type="Proteomes" id="UP000000718"/>
    </source>
</evidence>
<keyword evidence="8" id="KW-0175">Coiled coil</keyword>
<dbReference type="PRINTS" id="PR00956">
    <property type="entry name" value="FLGMOTORFLIN"/>
</dbReference>
<dbReference type="InParanoid" id="B5YIZ3"/>
<dbReference type="OrthoDB" id="9790303at2"/>
<dbReference type="HOGENOM" id="CLU_097058_1_1_0"/>
<evidence type="ECO:0000256" key="6">
    <source>
        <dbReference type="ARBA" id="ARBA00022779"/>
    </source>
</evidence>
<dbReference type="Proteomes" id="UP000000718">
    <property type="component" value="Chromosome"/>
</dbReference>
<keyword evidence="10" id="KW-0966">Cell projection</keyword>
<dbReference type="GO" id="GO:0006935">
    <property type="term" value="P:chemotaxis"/>
    <property type="evidence" value="ECO:0007669"/>
    <property type="project" value="UniProtKB-KW"/>
</dbReference>
<dbReference type="KEGG" id="tye:THEYE_A2080"/>
<dbReference type="GO" id="GO:0003774">
    <property type="term" value="F:cytoskeletal motor activity"/>
    <property type="evidence" value="ECO:0007669"/>
    <property type="project" value="InterPro"/>
</dbReference>
<feature type="domain" description="Flagellar motor switch protein FliN-like C-terminal" evidence="9">
    <location>
        <begin position="60"/>
        <end position="129"/>
    </location>
</feature>
<dbReference type="GO" id="GO:0009425">
    <property type="term" value="C:bacterial-type flagellum basal body"/>
    <property type="evidence" value="ECO:0007669"/>
    <property type="project" value="InterPro"/>
</dbReference>
<evidence type="ECO:0000256" key="8">
    <source>
        <dbReference type="SAM" id="Coils"/>
    </source>
</evidence>
<dbReference type="PANTHER" id="PTHR43484">
    <property type="match status" value="1"/>
</dbReference>
<evidence type="ECO:0000256" key="7">
    <source>
        <dbReference type="ARBA" id="ARBA00023136"/>
    </source>
</evidence>
<gene>
    <name evidence="10" type="ordered locus">THEYE_A2080</name>
</gene>
<reference evidence="10 11" key="2">
    <citation type="journal article" date="2015" name="Genome Announc.">
        <title>Genome Sequence of the Sulfate-Reducing Thermophilic Bacterium Thermodesulfovibrio yellowstonii Strain DSM 11347T (Phylum Nitrospirae).</title>
        <authorList>
            <person name="Bhatnagar S."/>
            <person name="Badger J.H."/>
            <person name="Madupu R."/>
            <person name="Khouri H.M."/>
            <person name="O'Connor E.M."/>
            <person name="Robb F.T."/>
            <person name="Ward N.L."/>
            <person name="Eisen J.A."/>
        </authorList>
    </citation>
    <scope>NUCLEOTIDE SEQUENCE [LARGE SCALE GENOMIC DNA]</scope>
    <source>
        <strain evidence="11">ATCC 51303 / DSM 11347 / YP87</strain>
    </source>
</reference>
<keyword evidence="10" id="KW-0969">Cilium</keyword>
<keyword evidence="4" id="KW-1003">Cell membrane</keyword>
<dbReference type="EMBL" id="CP001147">
    <property type="protein sequence ID" value="ACI21617.1"/>
    <property type="molecule type" value="Genomic_DNA"/>
</dbReference>
<protein>
    <recommendedName>
        <fullName evidence="3">Flagellar motor switch protein FliN</fullName>
    </recommendedName>
</protein>
<dbReference type="GO" id="GO:0071973">
    <property type="term" value="P:bacterial-type flagellum-dependent cell motility"/>
    <property type="evidence" value="ECO:0007669"/>
    <property type="project" value="InterPro"/>
</dbReference>
<evidence type="ECO:0000256" key="4">
    <source>
        <dbReference type="ARBA" id="ARBA00022475"/>
    </source>
</evidence>
<dbReference type="GO" id="GO:1902021">
    <property type="term" value="P:regulation of bacterial-type flagellum-dependent cell motility"/>
    <property type="evidence" value="ECO:0000318"/>
    <property type="project" value="GO_Central"/>
</dbReference>
<keyword evidence="10" id="KW-0282">Flagellum</keyword>
<keyword evidence="7" id="KW-0472">Membrane</keyword>
<keyword evidence="6" id="KW-0283">Flagellar rotation</keyword>
<proteinExistence type="inferred from homology"/>
<accession>B5YIZ3</accession>
<dbReference type="Gene3D" id="2.30.330.10">
    <property type="entry name" value="SpoA-like"/>
    <property type="match status" value="1"/>
</dbReference>
<comment type="similarity">
    <text evidence="2">Belongs to the FliN/MopA/SpaO family.</text>
</comment>
<name>B5YIZ3_THEYD</name>
<comment type="subcellular location">
    <subcellularLocation>
        <location evidence="1">Cell membrane</location>
        <topology evidence="1">Peripheral membrane protein</topology>
        <orientation evidence="1">Cytoplasmic side</orientation>
    </subcellularLocation>
</comment>
<dbReference type="GO" id="GO:0005886">
    <property type="term" value="C:plasma membrane"/>
    <property type="evidence" value="ECO:0007669"/>
    <property type="project" value="UniProtKB-SubCell"/>
</dbReference>
<dbReference type="AlphaFoldDB" id="B5YIZ3"/>
<dbReference type="NCBIfam" id="TIGR02480">
    <property type="entry name" value="fliN"/>
    <property type="match status" value="1"/>
</dbReference>
<reference evidence="11" key="1">
    <citation type="submission" date="2008-08" db="EMBL/GenBank/DDBJ databases">
        <title>The complete genome sequence of Thermodesulfovibrio yellowstonii strain ATCC 51303 / DSM 11347 / YP87.</title>
        <authorList>
            <person name="Dodson R.J."/>
            <person name="Durkin A.S."/>
            <person name="Wu M."/>
            <person name="Eisen J."/>
            <person name="Sutton G."/>
        </authorList>
    </citation>
    <scope>NUCLEOTIDE SEQUENCE [LARGE SCALE GENOMIC DNA]</scope>
    <source>
        <strain evidence="11">ATCC 51303 / DSM 11347 / YP87</strain>
    </source>
</reference>
<dbReference type="FunCoup" id="B5YIZ3">
    <property type="interactions" value="34"/>
</dbReference>
<evidence type="ECO:0000256" key="5">
    <source>
        <dbReference type="ARBA" id="ARBA00022500"/>
    </source>
</evidence>
<sequence>MEEKEVQQQSSQEELEEELDMAKALEMEKAMKAKEEVQSPHIDEFTVTEEKPKTRDIDFILDIPLELVVVIGRTRILVQELLQLTQGSVVALDKLAGEPMEVYVNGKLVGRGEVVVVNEKFGIRITDIISPQERVKQLG</sequence>